<feature type="domain" description="TGS" evidence="11">
    <location>
        <begin position="433"/>
        <end position="494"/>
    </location>
</feature>
<evidence type="ECO:0000259" key="11">
    <source>
        <dbReference type="PROSITE" id="PS51880"/>
    </source>
</evidence>
<evidence type="ECO:0000256" key="2">
    <source>
        <dbReference type="ARBA" id="ARBA00014315"/>
    </source>
</evidence>
<evidence type="ECO:0000313" key="12">
    <source>
        <dbReference type="EMBL" id="QUS40328.1"/>
    </source>
</evidence>
<comment type="function">
    <text evidence="7">In eubacteria ppGpp (guanosine 3'-diphosphate 5'-diphosphate) is a mediator of the stringent response that coordinates a variety of cellular activities in response to changes in nutritional abundance.</text>
</comment>
<evidence type="ECO:0000259" key="9">
    <source>
        <dbReference type="PROSITE" id="PS51671"/>
    </source>
</evidence>
<evidence type="ECO:0000256" key="4">
    <source>
        <dbReference type="ARBA" id="ARBA00029754"/>
    </source>
</evidence>
<keyword evidence="3" id="KW-0547">Nucleotide-binding</keyword>
<protein>
    <recommendedName>
        <fullName evidence="2">GTP pyrophosphokinase rsh</fullName>
        <ecNumber evidence="1">2.7.6.5</ecNumber>
    </recommendedName>
    <alternativeName>
        <fullName evidence="5">(p)ppGpp synthase</fullName>
    </alternativeName>
    <alternativeName>
        <fullName evidence="4">ATP:GTP 3'-pyrophosphotransferase</fullName>
    </alternativeName>
</protein>
<dbReference type="PROSITE" id="PS51671">
    <property type="entry name" value="ACT"/>
    <property type="match status" value="1"/>
</dbReference>
<dbReference type="InterPro" id="IPR002912">
    <property type="entry name" value="ACT_dom"/>
</dbReference>
<organism evidence="12 13">
    <name type="scientific">Tardiphaga alba</name>
    <dbReference type="NCBI Taxonomy" id="340268"/>
    <lineage>
        <taxon>Bacteria</taxon>
        <taxon>Pseudomonadati</taxon>
        <taxon>Pseudomonadota</taxon>
        <taxon>Alphaproteobacteria</taxon>
        <taxon>Hyphomicrobiales</taxon>
        <taxon>Nitrobacteraceae</taxon>
        <taxon>Tardiphaga</taxon>
    </lineage>
</organism>
<feature type="domain" description="ACT" evidence="9">
    <location>
        <begin position="696"/>
        <end position="770"/>
    </location>
</feature>
<dbReference type="Pfam" id="PF19296">
    <property type="entry name" value="RelA_AH_RIS"/>
    <property type="match status" value="1"/>
</dbReference>
<dbReference type="SMART" id="SM00954">
    <property type="entry name" value="RelA_SpoT"/>
    <property type="match status" value="1"/>
</dbReference>
<dbReference type="InterPro" id="IPR004811">
    <property type="entry name" value="RelA/Spo_fam"/>
</dbReference>
<dbReference type="Gene3D" id="3.30.460.10">
    <property type="entry name" value="Beta Polymerase, domain 2"/>
    <property type="match status" value="1"/>
</dbReference>
<dbReference type="Pfam" id="PF13291">
    <property type="entry name" value="ACT_4"/>
    <property type="match status" value="1"/>
</dbReference>
<reference evidence="12 13" key="1">
    <citation type="submission" date="2019-02" db="EMBL/GenBank/DDBJ databases">
        <title>Emended description of the genus Rhodopseudomonas and description of Rhodopseudomonas albus sp. nov., a non-phototrophic, heavy-metal-tolerant bacterium isolated from garden soil.</title>
        <authorList>
            <person name="Bao Z."/>
            <person name="Cao W.W."/>
            <person name="Sato Y."/>
            <person name="Nishizawa T."/>
            <person name="Zhao J."/>
            <person name="Guo Y."/>
            <person name="Ohta H."/>
        </authorList>
    </citation>
    <scope>NUCLEOTIDE SEQUENCE [LARGE SCALE GENOMIC DNA]</scope>
    <source>
        <strain evidence="12 13">SK50-23</strain>
    </source>
</reference>
<dbReference type="Pfam" id="PF02824">
    <property type="entry name" value="TGS"/>
    <property type="match status" value="1"/>
</dbReference>
<keyword evidence="3" id="KW-0342">GTP-binding</keyword>
<feature type="region of interest" description="Disordered" evidence="8">
    <location>
        <begin position="1"/>
        <end position="41"/>
    </location>
</feature>
<feature type="compositionally biased region" description="Polar residues" evidence="8">
    <location>
        <begin position="1"/>
        <end position="15"/>
    </location>
</feature>
<dbReference type="CDD" id="cd00077">
    <property type="entry name" value="HDc"/>
    <property type="match status" value="1"/>
</dbReference>
<proteinExistence type="inferred from homology"/>
<dbReference type="CDD" id="cd05399">
    <property type="entry name" value="NT_Rel-Spo_like"/>
    <property type="match status" value="1"/>
</dbReference>
<evidence type="ECO:0000256" key="6">
    <source>
        <dbReference type="ARBA" id="ARBA00048244"/>
    </source>
</evidence>
<dbReference type="SUPFAM" id="SSF55021">
    <property type="entry name" value="ACT-like"/>
    <property type="match status" value="1"/>
</dbReference>
<dbReference type="InterPro" id="IPR045865">
    <property type="entry name" value="ACT-like_dom_sf"/>
</dbReference>
<dbReference type="PROSITE" id="PS51880">
    <property type="entry name" value="TGS"/>
    <property type="match status" value="1"/>
</dbReference>
<dbReference type="Pfam" id="PF04607">
    <property type="entry name" value="RelA_SpoT"/>
    <property type="match status" value="1"/>
</dbReference>
<dbReference type="PROSITE" id="PS51831">
    <property type="entry name" value="HD"/>
    <property type="match status" value="1"/>
</dbReference>
<dbReference type="SMART" id="SM00471">
    <property type="entry name" value="HDc"/>
    <property type="match status" value="1"/>
</dbReference>
<comment type="catalytic activity">
    <reaction evidence="6">
        <text>GTP + ATP = guanosine 3'-diphosphate 5'-triphosphate + AMP</text>
        <dbReference type="Rhea" id="RHEA:22088"/>
        <dbReference type="ChEBI" id="CHEBI:30616"/>
        <dbReference type="ChEBI" id="CHEBI:37565"/>
        <dbReference type="ChEBI" id="CHEBI:142410"/>
        <dbReference type="ChEBI" id="CHEBI:456215"/>
        <dbReference type="EC" id="2.7.6.5"/>
    </reaction>
</comment>
<evidence type="ECO:0000256" key="3">
    <source>
        <dbReference type="ARBA" id="ARBA00023134"/>
    </source>
</evidence>
<dbReference type="NCBIfam" id="TIGR00691">
    <property type="entry name" value="spoT_relA"/>
    <property type="match status" value="1"/>
</dbReference>
<dbReference type="InterPro" id="IPR045600">
    <property type="entry name" value="RelA/SpoT_AH_RIS"/>
</dbReference>
<dbReference type="SUPFAM" id="SSF81301">
    <property type="entry name" value="Nucleotidyltransferase"/>
    <property type="match status" value="1"/>
</dbReference>
<evidence type="ECO:0000256" key="7">
    <source>
        <dbReference type="RuleBase" id="RU003847"/>
    </source>
</evidence>
<dbReference type="EC" id="2.7.6.5" evidence="1"/>
<accession>A0ABX8A9B7</accession>
<dbReference type="InterPro" id="IPR012675">
    <property type="entry name" value="Beta-grasp_dom_sf"/>
</dbReference>
<dbReference type="PANTHER" id="PTHR21262:SF36">
    <property type="entry name" value="BIFUNCTIONAL (P)PPGPP SYNTHASE_HYDROLASE SPOT"/>
    <property type="match status" value="1"/>
</dbReference>
<dbReference type="PANTHER" id="PTHR21262">
    <property type="entry name" value="GUANOSINE-3',5'-BIS DIPHOSPHATE 3'-PYROPHOSPHOHYDROLASE"/>
    <property type="match status" value="1"/>
</dbReference>
<evidence type="ECO:0000256" key="1">
    <source>
        <dbReference type="ARBA" id="ARBA00013251"/>
    </source>
</evidence>
<dbReference type="InterPro" id="IPR003607">
    <property type="entry name" value="HD/PDEase_dom"/>
</dbReference>
<dbReference type="InterPro" id="IPR012676">
    <property type="entry name" value="TGS-like"/>
</dbReference>
<sequence length="770" mass="85628">MASSRRNTRQMQAESETVAPATSARTDTPSAEGAAKTARAGRARMMRQYDLVERVRSYNPNTDEDLLNRAYVYAMVAHGEQTRASGDPYFTHPLEVAAILTDLKLDDATIVAALLHDTIEDTEATRAEIDKLFGPDIGALVEGLTKLKRLELVSREAKQAENLRKLLLAIADDVRVLLIKLADRLHNMRTMEFMPPASRRRIADETLDIYAPLAGRMGMQAMREELEELSFKVLDPDAHMVVVQRLDALTERNRDLIGMIESHLSTKLQKNGIKARVTGRRKKPFSIWTKMKRKSVGFEQLSDIYGFRVILEDLEACYRALGVVHTTWPVVPGRFKDYISTPKQNDYRSIHTTVIGPGNQRVELQIRTEEMHRIAEYGIAAHAFYKEGAGSPNERLKRESNAFAWLRHTIGILSESTNPEEFLEHTKLELFHDQVFCFTPKGKLIALPRAANVIDFAYAVHTDVGNSAVGCKVNGKFAPLSSELQNGDEVEVLTSKAQQAPPAAWEALAITGKARAAIRRATRTAMRDQYASLGRRIVERLFARAKIDYADDQLKGALPRLARSSIDDVMASVGRGELRAADVARAMYPDYKEERVGRFAANKKSTADKVRTGDGAGKFTSVISIGGVNSDLPVRFAPNGGAVPGDRIVGIVTPGEGITIYPIQSPALREFEEEPERWVDVKWDVDDSSPQRFPARLFLQNVNEPGSLAQIAQVIADHDGNIDNISMHRRSPDFTEQTIDLGVYDLKHLSAIIAQLRAKAVVAKVERVNG</sequence>
<dbReference type="SUPFAM" id="SSF109604">
    <property type="entry name" value="HD-domain/PDEase-like"/>
    <property type="match status" value="1"/>
</dbReference>
<dbReference type="InterPro" id="IPR033655">
    <property type="entry name" value="TGS_RelA/SpoT"/>
</dbReference>
<dbReference type="InterPro" id="IPR004095">
    <property type="entry name" value="TGS"/>
</dbReference>
<evidence type="ECO:0000313" key="13">
    <source>
        <dbReference type="Proteomes" id="UP000682843"/>
    </source>
</evidence>
<dbReference type="Pfam" id="PF13328">
    <property type="entry name" value="HD_4"/>
    <property type="match status" value="1"/>
</dbReference>
<evidence type="ECO:0000259" key="10">
    <source>
        <dbReference type="PROSITE" id="PS51831"/>
    </source>
</evidence>
<dbReference type="Gene3D" id="1.10.3210.10">
    <property type="entry name" value="Hypothetical protein af1432"/>
    <property type="match status" value="1"/>
</dbReference>
<keyword evidence="13" id="KW-1185">Reference proteome</keyword>
<dbReference type="SUPFAM" id="SSF81271">
    <property type="entry name" value="TGS-like"/>
    <property type="match status" value="1"/>
</dbReference>
<dbReference type="Proteomes" id="UP000682843">
    <property type="component" value="Chromosome"/>
</dbReference>
<dbReference type="Gene3D" id="3.30.70.260">
    <property type="match status" value="1"/>
</dbReference>
<dbReference type="InterPro" id="IPR007685">
    <property type="entry name" value="RelA_SpoT"/>
</dbReference>
<dbReference type="EMBL" id="CP036498">
    <property type="protein sequence ID" value="QUS40328.1"/>
    <property type="molecule type" value="Genomic_DNA"/>
</dbReference>
<dbReference type="Gene3D" id="3.10.20.30">
    <property type="match status" value="1"/>
</dbReference>
<name>A0ABX8A9B7_9BRAD</name>
<feature type="domain" description="HD" evidence="10">
    <location>
        <begin position="89"/>
        <end position="188"/>
    </location>
</feature>
<gene>
    <name evidence="12" type="ORF">RPMA_16895</name>
</gene>
<evidence type="ECO:0000256" key="8">
    <source>
        <dbReference type="SAM" id="MobiDB-lite"/>
    </source>
</evidence>
<dbReference type="CDD" id="cd01668">
    <property type="entry name" value="TGS_RSH"/>
    <property type="match status" value="1"/>
</dbReference>
<dbReference type="InterPro" id="IPR006674">
    <property type="entry name" value="HD_domain"/>
</dbReference>
<dbReference type="CDD" id="cd04876">
    <property type="entry name" value="ACT_RelA-SpoT"/>
    <property type="match status" value="1"/>
</dbReference>
<dbReference type="InterPro" id="IPR043519">
    <property type="entry name" value="NT_sf"/>
</dbReference>
<comment type="similarity">
    <text evidence="7">Belongs to the relA/spoT family.</text>
</comment>
<dbReference type="RefSeq" id="WP_211908909.1">
    <property type="nucleotide sequence ID" value="NZ_CP036498.1"/>
</dbReference>
<evidence type="ECO:0000256" key="5">
    <source>
        <dbReference type="ARBA" id="ARBA00032407"/>
    </source>
</evidence>